<dbReference type="OrthoDB" id="3269353at2759"/>
<evidence type="ECO:0000313" key="2">
    <source>
        <dbReference type="EMBL" id="KZW04011.1"/>
    </source>
</evidence>
<feature type="region of interest" description="Disordered" evidence="1">
    <location>
        <begin position="1366"/>
        <end position="1396"/>
    </location>
</feature>
<accession>A0A165QSG2</accession>
<evidence type="ECO:0000313" key="3">
    <source>
        <dbReference type="Proteomes" id="UP000077266"/>
    </source>
</evidence>
<gene>
    <name evidence="2" type="ORF">EXIGLDRAFT_716031</name>
</gene>
<dbReference type="STRING" id="1314781.A0A165QSG2"/>
<feature type="compositionally biased region" description="Basic residues" evidence="1">
    <location>
        <begin position="1173"/>
        <end position="1193"/>
    </location>
</feature>
<organism evidence="2 3">
    <name type="scientific">Exidia glandulosa HHB12029</name>
    <dbReference type="NCBI Taxonomy" id="1314781"/>
    <lineage>
        <taxon>Eukaryota</taxon>
        <taxon>Fungi</taxon>
        <taxon>Dikarya</taxon>
        <taxon>Basidiomycota</taxon>
        <taxon>Agaricomycotina</taxon>
        <taxon>Agaricomycetes</taxon>
        <taxon>Auriculariales</taxon>
        <taxon>Exidiaceae</taxon>
        <taxon>Exidia</taxon>
    </lineage>
</organism>
<feature type="region of interest" description="Disordered" evidence="1">
    <location>
        <begin position="264"/>
        <end position="315"/>
    </location>
</feature>
<feature type="compositionally biased region" description="Low complexity" evidence="1">
    <location>
        <begin position="1372"/>
        <end position="1385"/>
    </location>
</feature>
<protein>
    <submittedName>
        <fullName evidence="2">Uncharacterized protein</fullName>
    </submittedName>
</protein>
<reference evidence="2 3" key="1">
    <citation type="journal article" date="2016" name="Mol. Biol. Evol.">
        <title>Comparative Genomics of Early-Diverging Mushroom-Forming Fungi Provides Insights into the Origins of Lignocellulose Decay Capabilities.</title>
        <authorList>
            <person name="Nagy L.G."/>
            <person name="Riley R."/>
            <person name="Tritt A."/>
            <person name="Adam C."/>
            <person name="Daum C."/>
            <person name="Floudas D."/>
            <person name="Sun H."/>
            <person name="Yadav J.S."/>
            <person name="Pangilinan J."/>
            <person name="Larsson K.H."/>
            <person name="Matsuura K."/>
            <person name="Barry K."/>
            <person name="Labutti K."/>
            <person name="Kuo R."/>
            <person name="Ohm R.A."/>
            <person name="Bhattacharya S.S."/>
            <person name="Shirouzu T."/>
            <person name="Yoshinaga Y."/>
            <person name="Martin F.M."/>
            <person name="Grigoriev I.V."/>
            <person name="Hibbett D.S."/>
        </authorList>
    </citation>
    <scope>NUCLEOTIDE SEQUENCE [LARGE SCALE GENOMIC DNA]</scope>
    <source>
        <strain evidence="2 3">HHB12029</strain>
    </source>
</reference>
<proteinExistence type="predicted"/>
<feature type="compositionally biased region" description="Basic and acidic residues" evidence="1">
    <location>
        <begin position="1386"/>
        <end position="1396"/>
    </location>
</feature>
<dbReference type="InParanoid" id="A0A165QSG2"/>
<feature type="compositionally biased region" description="Low complexity" evidence="1">
    <location>
        <begin position="1218"/>
        <end position="1231"/>
    </location>
</feature>
<feature type="region of interest" description="Disordered" evidence="1">
    <location>
        <begin position="217"/>
        <end position="241"/>
    </location>
</feature>
<evidence type="ECO:0000256" key="1">
    <source>
        <dbReference type="SAM" id="MobiDB-lite"/>
    </source>
</evidence>
<name>A0A165QSG2_EXIGL</name>
<feature type="region of interest" description="Disordered" evidence="1">
    <location>
        <begin position="1327"/>
        <end position="1350"/>
    </location>
</feature>
<dbReference type="EMBL" id="KV425882">
    <property type="protein sequence ID" value="KZW04011.1"/>
    <property type="molecule type" value="Genomic_DNA"/>
</dbReference>
<sequence length="1396" mass="152315">MSRLTSFYKAMPEDIPRPVQLPASPPETELDHLIPQLHDHSPEQATETPASRFRRVASTVSYHHSAAATPRDARQVGPRTSRWLVVVFPPQSLKREPAVLGNTLSTSANGRFNNGILMPLFPTMYGQLTAIAREFGLPSVSGVCIYLHMADAGLAMTPRISDDTWQLLWGHFFDEGTQPQPGMALPISGRIEFDIDVRKARWYHAWIGEQRGETSIPPSVAPSVSMHRKRESRSTLFGDEDARSENGLYPLQLASSRATVTPRPRMLNLVGKNGDSSSQRPAQRDIIVVDDQSPDSEQGVVVSSKRLSPVPQEDEPVTAKLVEADRRVMQWRIASGTTPNPASNKTGQVCLDPANMPNSLPDTPAESKIPVGAVDAVVAEDEDVYELNLDDFAWSISSAGPGSYPGSPVWSEPQLSVHMEWRAQGSVPPTPTTATTNWPYDYPDSPFSVASRLPSPDIAYRMLDDAPCTPTTATSWGPTSWPPSPVHSERYASSVDLGQRMSWSRPATPATATSWGPESYPPSPAFTSTSDIVYTPGVADRSFEIEQRGVHPRAASFPYYSAWTREPWSLVWPYRQPFAQESSKCIAVAALSYPFTHGIYAAVTSGSAVAVMLPGSTGYPFAHGVYPSRQLSSSSTSPVKVMLSDACGYPFTYGIYPARSAGAPVKVMLHGSSGYPFTYGVYPATNAALTLVKVTLPGSSGYPFDHGIYPSTRPSATSRVPVKVMLSASSGYPFKHGVYPAHSTVAPVKVMLSGSTGYPFTNGVYPATRTVLPLVKIMLAGSSGYPFNNGVYPSTHSSVSSRGSVTVMLSASCGYPFDHGVYPQRSTPSAAGAVKLLSPYPFIQEALYPAVYPHNLACIYPTAFRRVQSSQASSASISVRLPSLYPVMDIYPAGYPYSLSFIYPGATEDSAGPLSVRLPSTYPSLTIYESVYPNLDIYPGPSAPNALPERPEQWRVSTSTRLAARWPAMELYSVEYPYFNLYPGAMTTTSSKATTRPRPQVTTPVARHLVPVRLPALYPMIQESLYPAVYPHNLSEIYPQAQPLEAASMFVTLAGYPFTTGIYPAVYPFNLDSIYAPILKADEATSQTLSLQYPFLSGVYPAVYPYSLVTIYPPVQIAADEGLSLKGINCRLYGAYPYLQLYEPQYPHVSPYPETMSLYDDNHSRRSSSPGGTRRRSLTPPRTAHRRDGKTHVPRGSLSRRISTEGAPPVPRIPAHIRTPSTSPASSRPSSLAIVQEADRSTVKRRSPKTHKELHDHYYSAQPQPRRTRKTHAQLHDHYFVEPAVPHVAHELLELLDQFPSPAGSRSSSQSGMELFKLAFPDDAAPIAGSTKAGSPSTPSPTRFSPGHAKRTSVVFEKIKQFSPVDDAATPSLSRSSSSSKPRPVSKLDRSKYPFA</sequence>
<keyword evidence="3" id="KW-1185">Reference proteome</keyword>
<feature type="compositionally biased region" description="Low complexity" evidence="1">
    <location>
        <begin position="1335"/>
        <end position="1346"/>
    </location>
</feature>
<dbReference type="Proteomes" id="UP000077266">
    <property type="component" value="Unassembled WGS sequence"/>
</dbReference>
<feature type="region of interest" description="Disordered" evidence="1">
    <location>
        <begin position="1153"/>
        <end position="1268"/>
    </location>
</feature>